<keyword evidence="9" id="KW-0902">Two-component regulatory system</keyword>
<dbReference type="PANTHER" id="PTHR45436">
    <property type="entry name" value="SENSOR HISTIDINE KINASE YKOH"/>
    <property type="match status" value="1"/>
</dbReference>
<comment type="catalytic activity">
    <reaction evidence="1">
        <text>ATP + protein L-histidine = ADP + protein N-phospho-L-histidine.</text>
        <dbReference type="EC" id="2.7.13.3"/>
    </reaction>
</comment>
<reference evidence="13 14" key="1">
    <citation type="submission" date="2016-10" db="EMBL/GenBank/DDBJ databases">
        <authorList>
            <person name="de Groot N.N."/>
        </authorList>
    </citation>
    <scope>NUCLEOTIDE SEQUENCE [LARGE SCALE GENOMIC DNA]</scope>
    <source>
        <strain evidence="13 14">CGMCC 4.6945</strain>
    </source>
</reference>
<keyword evidence="8 11" id="KW-1133">Transmembrane helix</keyword>
<dbReference type="Pfam" id="PF00512">
    <property type="entry name" value="HisKA"/>
    <property type="match status" value="1"/>
</dbReference>
<dbReference type="EC" id="2.7.13.3" evidence="3"/>
<dbReference type="SMART" id="SM00388">
    <property type="entry name" value="HisKA"/>
    <property type="match status" value="1"/>
</dbReference>
<dbReference type="Proteomes" id="UP000199012">
    <property type="component" value="Unassembled WGS sequence"/>
</dbReference>
<dbReference type="RefSeq" id="WP_308439501.1">
    <property type="nucleotide sequence ID" value="NZ_BONM01000008.1"/>
</dbReference>
<dbReference type="CDD" id="cd06225">
    <property type="entry name" value="HAMP"/>
    <property type="match status" value="1"/>
</dbReference>
<dbReference type="Gene3D" id="6.10.340.10">
    <property type="match status" value="1"/>
</dbReference>
<evidence type="ECO:0000256" key="7">
    <source>
        <dbReference type="ARBA" id="ARBA00022777"/>
    </source>
</evidence>
<feature type="compositionally biased region" description="Low complexity" evidence="10">
    <location>
        <begin position="207"/>
        <end position="218"/>
    </location>
</feature>
<dbReference type="PROSITE" id="PS50885">
    <property type="entry name" value="HAMP"/>
    <property type="match status" value="1"/>
</dbReference>
<dbReference type="InterPro" id="IPR003660">
    <property type="entry name" value="HAMP_dom"/>
</dbReference>
<dbReference type="SUPFAM" id="SSF47384">
    <property type="entry name" value="Homodimeric domain of signal transducing histidine kinase"/>
    <property type="match status" value="1"/>
</dbReference>
<gene>
    <name evidence="13" type="ORF">SAMN05421867_107122</name>
</gene>
<organism evidence="13 14">
    <name type="scientific">Cellulomonas marina</name>
    <dbReference type="NCBI Taxonomy" id="988821"/>
    <lineage>
        <taxon>Bacteria</taxon>
        <taxon>Bacillati</taxon>
        <taxon>Actinomycetota</taxon>
        <taxon>Actinomycetes</taxon>
        <taxon>Micrococcales</taxon>
        <taxon>Cellulomonadaceae</taxon>
        <taxon>Cellulomonas</taxon>
    </lineage>
</organism>
<feature type="domain" description="HAMP" evidence="12">
    <location>
        <begin position="91"/>
        <end position="144"/>
    </location>
</feature>
<dbReference type="SUPFAM" id="SSF158472">
    <property type="entry name" value="HAMP domain-like"/>
    <property type="match status" value="1"/>
</dbReference>
<protein>
    <recommendedName>
        <fullName evidence="3">histidine kinase</fullName>
        <ecNumber evidence="3">2.7.13.3</ecNumber>
    </recommendedName>
</protein>
<evidence type="ECO:0000256" key="5">
    <source>
        <dbReference type="ARBA" id="ARBA00022679"/>
    </source>
</evidence>
<evidence type="ECO:0000256" key="9">
    <source>
        <dbReference type="ARBA" id="ARBA00023012"/>
    </source>
</evidence>
<dbReference type="InterPro" id="IPR050428">
    <property type="entry name" value="TCS_sensor_his_kinase"/>
</dbReference>
<accession>A0A1I0YGM4</accession>
<dbReference type="GO" id="GO:0000155">
    <property type="term" value="F:phosphorelay sensor kinase activity"/>
    <property type="evidence" value="ECO:0007669"/>
    <property type="project" value="InterPro"/>
</dbReference>
<evidence type="ECO:0000256" key="11">
    <source>
        <dbReference type="SAM" id="Phobius"/>
    </source>
</evidence>
<keyword evidence="4" id="KW-0597">Phosphoprotein</keyword>
<keyword evidence="5" id="KW-0808">Transferase</keyword>
<dbReference type="PANTHER" id="PTHR45436:SF5">
    <property type="entry name" value="SENSOR HISTIDINE KINASE TRCS"/>
    <property type="match status" value="1"/>
</dbReference>
<feature type="transmembrane region" description="Helical" evidence="11">
    <location>
        <begin position="69"/>
        <end position="90"/>
    </location>
</feature>
<dbReference type="SMART" id="SM00304">
    <property type="entry name" value="HAMP"/>
    <property type="match status" value="1"/>
</dbReference>
<evidence type="ECO:0000313" key="13">
    <source>
        <dbReference type="EMBL" id="SFB11896.1"/>
    </source>
</evidence>
<dbReference type="InterPro" id="IPR003661">
    <property type="entry name" value="HisK_dim/P_dom"/>
</dbReference>
<dbReference type="InterPro" id="IPR036097">
    <property type="entry name" value="HisK_dim/P_sf"/>
</dbReference>
<dbReference type="Pfam" id="PF00672">
    <property type="entry name" value="HAMP"/>
    <property type="match status" value="1"/>
</dbReference>
<dbReference type="STRING" id="988821.SAMN05421867_107122"/>
<dbReference type="EMBL" id="FOKA01000007">
    <property type="protein sequence ID" value="SFB11896.1"/>
    <property type="molecule type" value="Genomic_DNA"/>
</dbReference>
<evidence type="ECO:0000256" key="10">
    <source>
        <dbReference type="SAM" id="MobiDB-lite"/>
    </source>
</evidence>
<evidence type="ECO:0000256" key="6">
    <source>
        <dbReference type="ARBA" id="ARBA00022692"/>
    </source>
</evidence>
<evidence type="ECO:0000313" key="14">
    <source>
        <dbReference type="Proteomes" id="UP000199012"/>
    </source>
</evidence>
<comment type="subcellular location">
    <subcellularLocation>
        <location evidence="2">Cell membrane</location>
    </subcellularLocation>
</comment>
<dbReference type="Gene3D" id="1.10.287.130">
    <property type="match status" value="1"/>
</dbReference>
<keyword evidence="6 11" id="KW-0812">Transmembrane</keyword>
<sequence length="218" mass="22004">MSASTRWGLGPRLMLALALVLLVGGLTAAAVALAVGPGVFHEHMVRAGVDDHDAAVLHAEEAFRSAGGWSLALALGAAAVTSLAVCALLTRRVGRSLGALAHAASGIGAGRYGARVAPPGLGAEFDDLAAAFNRMADDLAEADRLRSRLLADVAHELRTPVATLVGYLEAVEDGVQPLDAGTVAVLRAQGDRLTRLAGDLAPPSPAPRAASSSSTGVP</sequence>
<keyword evidence="11" id="KW-0472">Membrane</keyword>
<proteinExistence type="predicted"/>
<evidence type="ECO:0000256" key="1">
    <source>
        <dbReference type="ARBA" id="ARBA00000085"/>
    </source>
</evidence>
<evidence type="ECO:0000256" key="4">
    <source>
        <dbReference type="ARBA" id="ARBA00022553"/>
    </source>
</evidence>
<dbReference type="CDD" id="cd00082">
    <property type="entry name" value="HisKA"/>
    <property type="match status" value="1"/>
</dbReference>
<evidence type="ECO:0000256" key="8">
    <source>
        <dbReference type="ARBA" id="ARBA00022989"/>
    </source>
</evidence>
<evidence type="ECO:0000259" key="12">
    <source>
        <dbReference type="PROSITE" id="PS50885"/>
    </source>
</evidence>
<name>A0A1I0YGM4_9CELL</name>
<keyword evidence="7" id="KW-0418">Kinase</keyword>
<dbReference type="AlphaFoldDB" id="A0A1I0YGM4"/>
<evidence type="ECO:0000256" key="2">
    <source>
        <dbReference type="ARBA" id="ARBA00004236"/>
    </source>
</evidence>
<dbReference type="GO" id="GO:0005886">
    <property type="term" value="C:plasma membrane"/>
    <property type="evidence" value="ECO:0007669"/>
    <property type="project" value="UniProtKB-SubCell"/>
</dbReference>
<evidence type="ECO:0000256" key="3">
    <source>
        <dbReference type="ARBA" id="ARBA00012438"/>
    </source>
</evidence>
<feature type="region of interest" description="Disordered" evidence="10">
    <location>
        <begin position="196"/>
        <end position="218"/>
    </location>
</feature>
<keyword evidence="14" id="KW-1185">Reference proteome</keyword>